<feature type="active site" description="Nucleophile" evidence="2">
    <location>
        <position position="46"/>
    </location>
</feature>
<dbReference type="Proteomes" id="UP000245802">
    <property type="component" value="Chromosome"/>
</dbReference>
<dbReference type="InterPro" id="IPR016035">
    <property type="entry name" value="Acyl_Trfase/lysoPLipase"/>
</dbReference>
<evidence type="ECO:0000259" key="3">
    <source>
        <dbReference type="PROSITE" id="PS51635"/>
    </source>
</evidence>
<gene>
    <name evidence="4" type="ORF">C1280_17540</name>
</gene>
<reference evidence="4 5" key="1">
    <citation type="submission" date="2018-01" db="EMBL/GenBank/DDBJ databases">
        <title>G. obscuriglobus.</title>
        <authorList>
            <person name="Franke J."/>
            <person name="Blomberg W."/>
            <person name="Selmecki A."/>
        </authorList>
    </citation>
    <scope>NUCLEOTIDE SEQUENCE [LARGE SCALE GENOMIC DNA]</scope>
    <source>
        <strain evidence="4 5">DSM 5831</strain>
    </source>
</reference>
<dbReference type="KEGG" id="gog:C1280_17540"/>
<evidence type="ECO:0000256" key="1">
    <source>
        <dbReference type="ARBA" id="ARBA00023098"/>
    </source>
</evidence>
<dbReference type="GO" id="GO:0016042">
    <property type="term" value="P:lipid catabolic process"/>
    <property type="evidence" value="ECO:0007669"/>
    <property type="project" value="UniProtKB-UniRule"/>
</dbReference>
<dbReference type="PANTHER" id="PTHR24138:SF10">
    <property type="entry name" value="PHOSPHOLIPASE A2"/>
    <property type="match status" value="1"/>
</dbReference>
<evidence type="ECO:0000313" key="5">
    <source>
        <dbReference type="Proteomes" id="UP000245802"/>
    </source>
</evidence>
<dbReference type="RefSeq" id="WP_109571074.1">
    <property type="nucleotide sequence ID" value="NZ_CP025958.1"/>
</dbReference>
<accession>A0A2Z3GW18</accession>
<protein>
    <recommendedName>
        <fullName evidence="3">PNPLA domain-containing protein</fullName>
    </recommendedName>
</protein>
<dbReference type="EMBL" id="CP025958">
    <property type="protein sequence ID" value="AWM38609.1"/>
    <property type="molecule type" value="Genomic_DNA"/>
</dbReference>
<keyword evidence="2" id="KW-0378">Hydrolase</keyword>
<dbReference type="AlphaFoldDB" id="A0A2Z3GW18"/>
<dbReference type="OrthoDB" id="9807112at2"/>
<dbReference type="SUPFAM" id="SSF52151">
    <property type="entry name" value="FabD/lysophospholipase-like"/>
    <property type="match status" value="1"/>
</dbReference>
<proteinExistence type="predicted"/>
<feature type="active site" description="Proton acceptor" evidence="2">
    <location>
        <position position="239"/>
    </location>
</feature>
<dbReference type="GO" id="GO:0016787">
    <property type="term" value="F:hydrolase activity"/>
    <property type="evidence" value="ECO:0007669"/>
    <property type="project" value="UniProtKB-UniRule"/>
</dbReference>
<keyword evidence="1 2" id="KW-0443">Lipid metabolism</keyword>
<sequence length="389" mass="41542">MPKRYLILACDGGGMRGYLTARLIQELDAALGGALLRRVDLFAGTSTGGLLALGLAARKPEQGAAALKDLVRLYKVQGASAFKSVRPEELVGRLKLELGVAGFTVKVDLAGVLEQGLDALQSQLDVSPKGLNRAQLGAFLGARYSNDDPGAGLQKLVKAFVGTDTRLSLLPRNVLVTTLRLDGPDGWQPLTLHNLPVPKGAAGAAPVVDSHLLDAAMATTAAPTYFAPWKHTELGYCVDGGVFANNPAALALSAALAARHDLQSISVLSVGTGGVLNRYPIEKLKVPPPNMGILAWMWPAAVKSFDTPEMPLLNAMLDGTAAADELVCRGMLGNRYRRLQPRLPEVIAMDEADAPDRLEKVATAFTTDPRARDEWKKTVEWVREQIEEA</sequence>
<keyword evidence="5" id="KW-1185">Reference proteome</keyword>
<dbReference type="PANTHER" id="PTHR24138">
    <property type="entry name" value="INTRACELLLAR PHOSPHOLIPASE A FAMILY"/>
    <property type="match status" value="1"/>
</dbReference>
<name>A0A2Z3GW18_9BACT</name>
<feature type="short sequence motif" description="DGA/G" evidence="2">
    <location>
        <begin position="239"/>
        <end position="241"/>
    </location>
</feature>
<evidence type="ECO:0000256" key="2">
    <source>
        <dbReference type="PROSITE-ProRule" id="PRU01161"/>
    </source>
</evidence>
<dbReference type="Pfam" id="PF01734">
    <property type="entry name" value="Patatin"/>
    <property type="match status" value="1"/>
</dbReference>
<organism evidence="4 5">
    <name type="scientific">Gemmata obscuriglobus</name>
    <dbReference type="NCBI Taxonomy" id="114"/>
    <lineage>
        <taxon>Bacteria</taxon>
        <taxon>Pseudomonadati</taxon>
        <taxon>Planctomycetota</taxon>
        <taxon>Planctomycetia</taxon>
        <taxon>Gemmatales</taxon>
        <taxon>Gemmataceae</taxon>
        <taxon>Gemmata</taxon>
    </lineage>
</organism>
<keyword evidence="2" id="KW-0442">Lipid degradation</keyword>
<feature type="domain" description="PNPLA" evidence="3">
    <location>
        <begin position="8"/>
        <end position="252"/>
    </location>
</feature>
<dbReference type="PROSITE" id="PS51635">
    <property type="entry name" value="PNPLA"/>
    <property type="match status" value="1"/>
</dbReference>
<feature type="short sequence motif" description="GXSXG" evidence="2">
    <location>
        <begin position="44"/>
        <end position="48"/>
    </location>
</feature>
<dbReference type="Gene3D" id="3.40.1090.10">
    <property type="entry name" value="Cytosolic phospholipase A2 catalytic domain"/>
    <property type="match status" value="1"/>
</dbReference>
<dbReference type="InterPro" id="IPR002641">
    <property type="entry name" value="PNPLA_dom"/>
</dbReference>
<dbReference type="InterPro" id="IPR047156">
    <property type="entry name" value="Teg/CotR/CapV-like"/>
</dbReference>
<feature type="short sequence motif" description="GXGXXG" evidence="2">
    <location>
        <begin position="12"/>
        <end position="17"/>
    </location>
</feature>
<evidence type="ECO:0000313" key="4">
    <source>
        <dbReference type="EMBL" id="AWM38609.1"/>
    </source>
</evidence>